<organism evidence="7 8">
    <name type="scientific">Ancylostoma caninum</name>
    <name type="common">Dog hookworm</name>
    <dbReference type="NCBI Taxonomy" id="29170"/>
    <lineage>
        <taxon>Eukaryota</taxon>
        <taxon>Metazoa</taxon>
        <taxon>Ecdysozoa</taxon>
        <taxon>Nematoda</taxon>
        <taxon>Chromadorea</taxon>
        <taxon>Rhabditida</taxon>
        <taxon>Rhabditina</taxon>
        <taxon>Rhabditomorpha</taxon>
        <taxon>Strongyloidea</taxon>
        <taxon>Ancylostomatidae</taxon>
        <taxon>Ancylostomatinae</taxon>
        <taxon>Ancylostoma</taxon>
    </lineage>
</organism>
<proteinExistence type="inferred from homology"/>
<evidence type="ECO:0000313" key="8">
    <source>
        <dbReference type="Proteomes" id="UP000252519"/>
    </source>
</evidence>
<feature type="transmembrane region" description="Helical" evidence="6">
    <location>
        <begin position="66"/>
        <end position="84"/>
    </location>
</feature>
<keyword evidence="5 6" id="KW-0472">Membrane</keyword>
<evidence type="ECO:0000256" key="4">
    <source>
        <dbReference type="ARBA" id="ARBA00022989"/>
    </source>
</evidence>
<accession>A0A368FBM5</accession>
<keyword evidence="8" id="KW-1185">Reference proteome</keyword>
<dbReference type="PANTHER" id="PTHR13019">
    <property type="entry name" value="GOLGI APPARATUS MEMBRANE PROTEIN TVP23"/>
    <property type="match status" value="1"/>
</dbReference>
<name>A0A368FBM5_ANCCA</name>
<dbReference type="STRING" id="29170.A0A368FBM5"/>
<dbReference type="GO" id="GO:0000139">
    <property type="term" value="C:Golgi membrane"/>
    <property type="evidence" value="ECO:0007669"/>
    <property type="project" value="TreeGrafter"/>
</dbReference>
<dbReference type="EMBL" id="JOJR01003865">
    <property type="protein sequence ID" value="RCN27577.1"/>
    <property type="molecule type" value="Genomic_DNA"/>
</dbReference>
<feature type="transmembrane region" description="Helical" evidence="6">
    <location>
        <begin position="129"/>
        <end position="152"/>
    </location>
</feature>
<evidence type="ECO:0000256" key="5">
    <source>
        <dbReference type="ARBA" id="ARBA00023136"/>
    </source>
</evidence>
<keyword evidence="3 6" id="KW-0812">Transmembrane</keyword>
<reference evidence="7 8" key="1">
    <citation type="submission" date="2014-10" db="EMBL/GenBank/DDBJ databases">
        <title>Draft genome of the hookworm Ancylostoma caninum.</title>
        <authorList>
            <person name="Mitreva M."/>
        </authorList>
    </citation>
    <scope>NUCLEOTIDE SEQUENCE [LARGE SCALE GENOMIC DNA]</scope>
    <source>
        <strain evidence="7 8">Baltimore</strain>
    </source>
</reference>
<dbReference type="GO" id="GO:0016192">
    <property type="term" value="P:vesicle-mediated transport"/>
    <property type="evidence" value="ECO:0007669"/>
    <property type="project" value="TreeGrafter"/>
</dbReference>
<evidence type="ECO:0000256" key="1">
    <source>
        <dbReference type="ARBA" id="ARBA00004141"/>
    </source>
</evidence>
<dbReference type="GO" id="GO:0009306">
    <property type="term" value="P:protein secretion"/>
    <property type="evidence" value="ECO:0007669"/>
    <property type="project" value="TreeGrafter"/>
</dbReference>
<dbReference type="Proteomes" id="UP000252519">
    <property type="component" value="Unassembled WGS sequence"/>
</dbReference>
<evidence type="ECO:0000256" key="6">
    <source>
        <dbReference type="RuleBase" id="RU361206"/>
    </source>
</evidence>
<sequence length="248" mass="28936">MLKISLWQCFSEMSSGFDTALNIGGVSQESQGFSLRMFSKPSIVLAHLAFKGAALAYYFLANWLSSSFIIQFLIILTLLSMDFWTVKNITGRLLVGLRWWNFVDENGNNHWKFESAKDQSRFPVMDRRAFWFGLVLGPLLWIFFVSMAFFTFKVRFWINQAFMQGKSYGAFRNEKKEQFGIAPVVEKLLETRLKWYGHVLRANEDTVCKVDFDRKVPIKRPKVLPMQRWLDILRDDPKHVGDHPTSAR</sequence>
<evidence type="ECO:0000256" key="3">
    <source>
        <dbReference type="ARBA" id="ARBA00022692"/>
    </source>
</evidence>
<gene>
    <name evidence="7" type="ORF">ANCCAN_26687</name>
</gene>
<comment type="similarity">
    <text evidence="2 6">Belongs to the TVP23 family.</text>
</comment>
<dbReference type="Pfam" id="PF05832">
    <property type="entry name" value="DUF846"/>
    <property type="match status" value="1"/>
</dbReference>
<dbReference type="PANTHER" id="PTHR13019:SF25">
    <property type="entry name" value="GOLGI APPARATUS MEMBRANE PROTEIN TVP23 HOMOLOG"/>
    <property type="match status" value="1"/>
</dbReference>
<comment type="subcellular location">
    <subcellularLocation>
        <location evidence="1 6">Membrane</location>
        <topology evidence="1 6">Multi-pass membrane protein</topology>
    </subcellularLocation>
</comment>
<dbReference type="InterPro" id="IPR008564">
    <property type="entry name" value="TVP23-like"/>
</dbReference>
<protein>
    <recommendedName>
        <fullName evidence="6">Golgi apparatus membrane protein TVP23 homolog</fullName>
    </recommendedName>
</protein>
<evidence type="ECO:0000256" key="2">
    <source>
        <dbReference type="ARBA" id="ARBA00005467"/>
    </source>
</evidence>
<comment type="caution">
    <text evidence="7">The sequence shown here is derived from an EMBL/GenBank/DDBJ whole genome shotgun (WGS) entry which is preliminary data.</text>
</comment>
<evidence type="ECO:0000313" key="7">
    <source>
        <dbReference type="EMBL" id="RCN27577.1"/>
    </source>
</evidence>
<dbReference type="AlphaFoldDB" id="A0A368FBM5"/>
<dbReference type="OrthoDB" id="2151161at2759"/>
<keyword evidence="4 6" id="KW-1133">Transmembrane helix</keyword>